<dbReference type="AlphaFoldDB" id="A0A2P2JXW9"/>
<evidence type="ECO:0000313" key="1">
    <source>
        <dbReference type="EMBL" id="MBW98306.1"/>
    </source>
</evidence>
<accession>A0A2P2JXW9</accession>
<proteinExistence type="predicted"/>
<organism evidence="1">
    <name type="scientific">Rhizophora mucronata</name>
    <name type="common">Asiatic mangrove</name>
    <dbReference type="NCBI Taxonomy" id="61149"/>
    <lineage>
        <taxon>Eukaryota</taxon>
        <taxon>Viridiplantae</taxon>
        <taxon>Streptophyta</taxon>
        <taxon>Embryophyta</taxon>
        <taxon>Tracheophyta</taxon>
        <taxon>Spermatophyta</taxon>
        <taxon>Magnoliopsida</taxon>
        <taxon>eudicotyledons</taxon>
        <taxon>Gunneridae</taxon>
        <taxon>Pentapetalae</taxon>
        <taxon>rosids</taxon>
        <taxon>fabids</taxon>
        <taxon>Malpighiales</taxon>
        <taxon>Rhizophoraceae</taxon>
        <taxon>Rhizophora</taxon>
    </lineage>
</organism>
<sequence length="34" mass="3711">MGINISGSTTRGDHPKVKFAQKTSRLGLVEDYTC</sequence>
<reference evidence="1" key="1">
    <citation type="submission" date="2018-02" db="EMBL/GenBank/DDBJ databases">
        <title>Rhizophora mucronata_Transcriptome.</title>
        <authorList>
            <person name="Meera S.P."/>
            <person name="Sreeshan A."/>
            <person name="Augustine A."/>
        </authorList>
    </citation>
    <scope>NUCLEOTIDE SEQUENCE</scope>
    <source>
        <tissue evidence="1">Leaf</tissue>
    </source>
</reference>
<protein>
    <submittedName>
        <fullName evidence="1">Uncharacterized protein</fullName>
    </submittedName>
</protein>
<name>A0A2P2JXW9_RHIMU</name>
<dbReference type="EMBL" id="GGEC01017823">
    <property type="protein sequence ID" value="MBW98306.1"/>
    <property type="molecule type" value="Transcribed_RNA"/>
</dbReference>